<dbReference type="AlphaFoldDB" id="A0A542YUT8"/>
<evidence type="ECO:0000256" key="4">
    <source>
        <dbReference type="SAM" id="SignalP"/>
    </source>
</evidence>
<keyword evidence="3 4" id="KW-0732">Signal</keyword>
<gene>
    <name evidence="5" type="ORF">FB467_3012</name>
</gene>
<dbReference type="Pfam" id="PF03480">
    <property type="entry name" value="DctP"/>
    <property type="match status" value="1"/>
</dbReference>
<reference evidence="5 6" key="1">
    <citation type="submission" date="2019-06" db="EMBL/GenBank/DDBJ databases">
        <title>Sequencing the genomes of 1000 actinobacteria strains.</title>
        <authorList>
            <person name="Klenk H.-P."/>
        </authorList>
    </citation>
    <scope>NUCLEOTIDE SEQUENCE [LARGE SCALE GENOMIC DNA]</scope>
    <source>
        <strain evidence="5 6">DSM 12335</strain>
    </source>
</reference>
<feature type="chain" id="PRO_5038809663" evidence="4">
    <location>
        <begin position="24"/>
        <end position="350"/>
    </location>
</feature>
<dbReference type="PANTHER" id="PTHR33376">
    <property type="match status" value="1"/>
</dbReference>
<feature type="signal peptide" evidence="4">
    <location>
        <begin position="1"/>
        <end position="23"/>
    </location>
</feature>
<evidence type="ECO:0000313" key="6">
    <source>
        <dbReference type="Proteomes" id="UP000319516"/>
    </source>
</evidence>
<evidence type="ECO:0000313" key="5">
    <source>
        <dbReference type="EMBL" id="TQL51846.1"/>
    </source>
</evidence>
<evidence type="ECO:0000256" key="1">
    <source>
        <dbReference type="ARBA" id="ARBA00009023"/>
    </source>
</evidence>
<dbReference type="Proteomes" id="UP000319516">
    <property type="component" value="Unassembled WGS sequence"/>
</dbReference>
<sequence length="350" mass="37463">MTPTLTLRRALVCLPLVSLLALTACGSGGGGGAEDAVTLRLSHQWPDVGVDGDGDHRALIAQRFAEEVSERSDGSIEVQVYPNASLVKATEQYSAMTNGSVDASVFPLSYAAGHVPAFDITLMPGLIRNHEQAEAWGTSTIGESVEEITEEHGVKILIWMWGSGIFATKGDPIVTPDDIRPGMVMRGAGGATEEVLEAAGAGITSLPSNEIYSALQTGVLDGVSTSPSSTISFNLQEQIDSYTASTENSFWFIANPLIISNESWDKLSPEQQDIVQSVSEELQPEAYAMASEDETEATAVLKESGVEVVEMDDAAFEQWQELSKETAWKSFAERVEDGQRLLDEAQSAGD</sequence>
<dbReference type="InterPro" id="IPR038404">
    <property type="entry name" value="TRAP_DctP_sf"/>
</dbReference>
<dbReference type="OrthoDB" id="9815946at2"/>
<dbReference type="GO" id="GO:0015740">
    <property type="term" value="P:C4-dicarboxylate transport"/>
    <property type="evidence" value="ECO:0007669"/>
    <property type="project" value="TreeGrafter"/>
</dbReference>
<comment type="similarity">
    <text evidence="1">Belongs to the bacterial solute-binding protein 7 family.</text>
</comment>
<dbReference type="EMBL" id="VFOP01000001">
    <property type="protein sequence ID" value="TQL51846.1"/>
    <property type="molecule type" value="Genomic_DNA"/>
</dbReference>
<name>A0A542YUT8_9MICO</name>
<keyword evidence="2" id="KW-0813">Transport</keyword>
<dbReference type="NCBIfam" id="NF037995">
    <property type="entry name" value="TRAP_S1"/>
    <property type="match status" value="1"/>
</dbReference>
<dbReference type="Gene3D" id="3.40.190.170">
    <property type="entry name" value="Bacterial extracellular solute-binding protein, family 7"/>
    <property type="match status" value="1"/>
</dbReference>
<dbReference type="GO" id="GO:0055085">
    <property type="term" value="P:transmembrane transport"/>
    <property type="evidence" value="ECO:0007669"/>
    <property type="project" value="InterPro"/>
</dbReference>
<proteinExistence type="inferred from homology"/>
<organism evidence="5 6">
    <name type="scientific">Ornithinicoccus hortensis</name>
    <dbReference type="NCBI Taxonomy" id="82346"/>
    <lineage>
        <taxon>Bacteria</taxon>
        <taxon>Bacillati</taxon>
        <taxon>Actinomycetota</taxon>
        <taxon>Actinomycetes</taxon>
        <taxon>Micrococcales</taxon>
        <taxon>Intrasporangiaceae</taxon>
        <taxon>Ornithinicoccus</taxon>
    </lineage>
</organism>
<dbReference type="RefSeq" id="WP_141785800.1">
    <property type="nucleotide sequence ID" value="NZ_BAAAIK010000001.1"/>
</dbReference>
<accession>A0A542YUT8</accession>
<evidence type="ECO:0000256" key="2">
    <source>
        <dbReference type="ARBA" id="ARBA00022448"/>
    </source>
</evidence>
<evidence type="ECO:0000256" key="3">
    <source>
        <dbReference type="ARBA" id="ARBA00022729"/>
    </source>
</evidence>
<comment type="caution">
    <text evidence="5">The sequence shown here is derived from an EMBL/GenBank/DDBJ whole genome shotgun (WGS) entry which is preliminary data.</text>
</comment>
<dbReference type="InterPro" id="IPR018389">
    <property type="entry name" value="DctP_fam"/>
</dbReference>
<keyword evidence="6" id="KW-1185">Reference proteome</keyword>
<protein>
    <submittedName>
        <fullName evidence="5">TRAP-type C4-dicarboxylate transport system substrate-binding protein</fullName>
    </submittedName>
</protein>
<dbReference type="PANTHER" id="PTHR33376:SF7">
    <property type="entry name" value="C4-DICARBOXYLATE-BINDING PROTEIN DCTB"/>
    <property type="match status" value="1"/>
</dbReference>